<dbReference type="WBParaSite" id="JU765_v2.g19401.t1">
    <property type="protein sequence ID" value="JU765_v2.g19401.t1"/>
    <property type="gene ID" value="JU765_v2.g19401"/>
</dbReference>
<sequence length="34" mass="3897">ITPEEIKRVYALFKDTKRVVKQLAGPESKGFISF</sequence>
<reference evidence="2" key="1">
    <citation type="submission" date="2022-11" db="UniProtKB">
        <authorList>
            <consortium name="WormBaseParasite"/>
        </authorList>
    </citation>
    <scope>IDENTIFICATION</scope>
</reference>
<evidence type="ECO:0000313" key="2">
    <source>
        <dbReference type="WBParaSite" id="JU765_v2.g19401.t1"/>
    </source>
</evidence>
<protein>
    <submittedName>
        <fullName evidence="2">Uncharacterized protein</fullName>
    </submittedName>
</protein>
<proteinExistence type="predicted"/>
<dbReference type="Proteomes" id="UP000887576">
    <property type="component" value="Unplaced"/>
</dbReference>
<evidence type="ECO:0000313" key="1">
    <source>
        <dbReference type="Proteomes" id="UP000887576"/>
    </source>
</evidence>
<name>A0AC34QUE6_9BILA</name>
<organism evidence="1 2">
    <name type="scientific">Panagrolaimus sp. JU765</name>
    <dbReference type="NCBI Taxonomy" id="591449"/>
    <lineage>
        <taxon>Eukaryota</taxon>
        <taxon>Metazoa</taxon>
        <taxon>Ecdysozoa</taxon>
        <taxon>Nematoda</taxon>
        <taxon>Chromadorea</taxon>
        <taxon>Rhabditida</taxon>
        <taxon>Tylenchina</taxon>
        <taxon>Panagrolaimomorpha</taxon>
        <taxon>Panagrolaimoidea</taxon>
        <taxon>Panagrolaimidae</taxon>
        <taxon>Panagrolaimus</taxon>
    </lineage>
</organism>
<accession>A0AC34QUE6</accession>